<gene>
    <name evidence="3" type="ORF">BBOMB_0095</name>
</gene>
<organism evidence="3 4">
    <name type="scientific">Bifidobacterium bombi DSM 19703</name>
    <dbReference type="NCBI Taxonomy" id="1341695"/>
    <lineage>
        <taxon>Bacteria</taxon>
        <taxon>Bacillati</taxon>
        <taxon>Actinomycetota</taxon>
        <taxon>Actinomycetes</taxon>
        <taxon>Bifidobacteriales</taxon>
        <taxon>Bifidobacteriaceae</taxon>
        <taxon>Bifidobacterium</taxon>
    </lineage>
</organism>
<feature type="transmembrane region" description="Helical" evidence="2">
    <location>
        <begin position="198"/>
        <end position="215"/>
    </location>
</feature>
<dbReference type="STRING" id="1341695.BBOMB_0095"/>
<evidence type="ECO:0000256" key="1">
    <source>
        <dbReference type="SAM" id="MobiDB-lite"/>
    </source>
</evidence>
<feature type="transmembrane region" description="Helical" evidence="2">
    <location>
        <begin position="72"/>
        <end position="93"/>
    </location>
</feature>
<sequence length="253" mass="27162">MESGETRKGHTIQTDQAKDDLRTDEAKAGGPSTSMNELYDDEPAISDPAQAMRLVDDESRRLRAMFATNGQALYLTWGLVWLAAYLVLGISSLRTTHGPSSAAFIIYSLLLLTGVATSIICGIKAGTGRRGQSKLKEMIYGWSWFLAFLGGMLMCAGLVRHLGLSGEYVATVYNCTAVLIVGILYMVGSVLADFDLPMFLGGVLMLVIGILMPLLSATVGFFIMAVVGGGSFLVLAGVVHACTRGLNRKRARR</sequence>
<comment type="caution">
    <text evidence="3">The sequence shown here is derived from an EMBL/GenBank/DDBJ whole genome shotgun (WGS) entry which is preliminary data.</text>
</comment>
<feature type="transmembrane region" description="Helical" evidence="2">
    <location>
        <begin position="221"/>
        <end position="243"/>
    </location>
</feature>
<proteinExistence type="predicted"/>
<accession>A0A080N5M1</accession>
<feature type="transmembrane region" description="Helical" evidence="2">
    <location>
        <begin position="171"/>
        <end position="191"/>
    </location>
</feature>
<keyword evidence="2" id="KW-0812">Transmembrane</keyword>
<reference evidence="3 4" key="1">
    <citation type="journal article" date="2014" name="Appl. Environ. Microbiol.">
        <title>Genomic encyclopedia of type strains of the genus Bifidobacterium.</title>
        <authorList>
            <person name="Milani C."/>
            <person name="Lugli G.A."/>
            <person name="Duranti S."/>
            <person name="Turroni F."/>
            <person name="Bottacini F."/>
            <person name="Mangifesta M."/>
            <person name="Sanchez B."/>
            <person name="Viappiani A."/>
            <person name="Mancabelli L."/>
            <person name="Taminiau B."/>
            <person name="Delcenserie V."/>
            <person name="Barrangou R."/>
            <person name="Margolles A."/>
            <person name="van Sinderen D."/>
            <person name="Ventura M."/>
        </authorList>
    </citation>
    <scope>NUCLEOTIDE SEQUENCE [LARGE SCALE GENOMIC DNA]</scope>
    <source>
        <strain evidence="3 4">DSM 19703</strain>
    </source>
</reference>
<feature type="region of interest" description="Disordered" evidence="1">
    <location>
        <begin position="1"/>
        <end position="42"/>
    </location>
</feature>
<evidence type="ECO:0000313" key="3">
    <source>
        <dbReference type="EMBL" id="KFF30784.1"/>
    </source>
</evidence>
<feature type="transmembrane region" description="Helical" evidence="2">
    <location>
        <begin position="139"/>
        <end position="159"/>
    </location>
</feature>
<dbReference type="eggNOG" id="ENOG5031HG1">
    <property type="taxonomic scope" value="Bacteria"/>
</dbReference>
<dbReference type="EMBL" id="ATLK01000001">
    <property type="protein sequence ID" value="KFF30784.1"/>
    <property type="molecule type" value="Genomic_DNA"/>
</dbReference>
<dbReference type="Proteomes" id="UP000028730">
    <property type="component" value="Unassembled WGS sequence"/>
</dbReference>
<evidence type="ECO:0000256" key="2">
    <source>
        <dbReference type="SAM" id="Phobius"/>
    </source>
</evidence>
<keyword evidence="2" id="KW-0472">Membrane</keyword>
<evidence type="ECO:0000313" key="4">
    <source>
        <dbReference type="Proteomes" id="UP000028730"/>
    </source>
</evidence>
<evidence type="ECO:0008006" key="5">
    <source>
        <dbReference type="Google" id="ProtNLM"/>
    </source>
</evidence>
<keyword evidence="2" id="KW-1133">Transmembrane helix</keyword>
<feature type="transmembrane region" description="Helical" evidence="2">
    <location>
        <begin position="105"/>
        <end position="127"/>
    </location>
</feature>
<protein>
    <recommendedName>
        <fullName evidence="5">Transmembrane protein</fullName>
    </recommendedName>
</protein>
<dbReference type="AlphaFoldDB" id="A0A080N5M1"/>
<keyword evidence="4" id="KW-1185">Reference proteome</keyword>
<feature type="compositionally biased region" description="Basic and acidic residues" evidence="1">
    <location>
        <begin position="16"/>
        <end position="27"/>
    </location>
</feature>
<name>A0A080N5M1_9BIFI</name>